<dbReference type="Pfam" id="PF14464">
    <property type="entry name" value="Prok-JAB"/>
    <property type="match status" value="1"/>
</dbReference>
<evidence type="ECO:0000313" key="7">
    <source>
        <dbReference type="EMBL" id="EDM74326.1"/>
    </source>
</evidence>
<dbReference type="STRING" id="391625.PPSIR1_11883"/>
<evidence type="ECO:0000256" key="5">
    <source>
        <dbReference type="ARBA" id="ARBA00023049"/>
    </source>
</evidence>
<dbReference type="SUPFAM" id="SSF102712">
    <property type="entry name" value="JAB1/MPN domain"/>
    <property type="match status" value="1"/>
</dbReference>
<evidence type="ECO:0000256" key="2">
    <source>
        <dbReference type="ARBA" id="ARBA00022723"/>
    </source>
</evidence>
<keyword evidence="3" id="KW-0378">Hydrolase</keyword>
<dbReference type="PANTHER" id="PTHR34858:SF1">
    <property type="entry name" value="CYSO-CYSTEINE PEPTIDASE"/>
    <property type="match status" value="1"/>
</dbReference>
<evidence type="ECO:0000256" key="1">
    <source>
        <dbReference type="ARBA" id="ARBA00022670"/>
    </source>
</evidence>
<gene>
    <name evidence="7" type="ORF">PPSIR1_11883</name>
</gene>
<dbReference type="eggNOG" id="COG1310">
    <property type="taxonomic scope" value="Bacteria"/>
</dbReference>
<dbReference type="AlphaFoldDB" id="A6GIG3"/>
<dbReference type="InterPro" id="IPR051929">
    <property type="entry name" value="VirAsm_ModProt"/>
</dbReference>
<protein>
    <recommendedName>
        <fullName evidence="6">JAB domain-containing protein</fullName>
    </recommendedName>
</protein>
<dbReference type="PANTHER" id="PTHR34858">
    <property type="entry name" value="CYSO-CYSTEINE PEPTIDASE"/>
    <property type="match status" value="1"/>
</dbReference>
<keyword evidence="1" id="KW-0645">Protease</keyword>
<proteinExistence type="predicted"/>
<dbReference type="Gene3D" id="3.40.140.10">
    <property type="entry name" value="Cytidine Deaminase, domain 2"/>
    <property type="match status" value="1"/>
</dbReference>
<keyword evidence="2" id="KW-0479">Metal-binding</keyword>
<dbReference type="GO" id="GO:0008235">
    <property type="term" value="F:metalloexopeptidase activity"/>
    <property type="evidence" value="ECO:0007669"/>
    <property type="project" value="TreeGrafter"/>
</dbReference>
<keyword evidence="4" id="KW-0862">Zinc</keyword>
<evidence type="ECO:0000256" key="3">
    <source>
        <dbReference type="ARBA" id="ARBA00022801"/>
    </source>
</evidence>
<keyword evidence="8" id="KW-1185">Reference proteome</keyword>
<evidence type="ECO:0000256" key="4">
    <source>
        <dbReference type="ARBA" id="ARBA00022833"/>
    </source>
</evidence>
<dbReference type="GO" id="GO:0008270">
    <property type="term" value="F:zinc ion binding"/>
    <property type="evidence" value="ECO:0007669"/>
    <property type="project" value="TreeGrafter"/>
</dbReference>
<dbReference type="GO" id="GO:0006508">
    <property type="term" value="P:proteolysis"/>
    <property type="evidence" value="ECO:0007669"/>
    <property type="project" value="UniProtKB-KW"/>
</dbReference>
<dbReference type="OrthoDB" id="9802958at2"/>
<organism evidence="7 8">
    <name type="scientific">Plesiocystis pacifica SIR-1</name>
    <dbReference type="NCBI Taxonomy" id="391625"/>
    <lineage>
        <taxon>Bacteria</taxon>
        <taxon>Pseudomonadati</taxon>
        <taxon>Myxococcota</taxon>
        <taxon>Polyangia</taxon>
        <taxon>Nannocystales</taxon>
        <taxon>Nannocystaceae</taxon>
        <taxon>Plesiocystis</taxon>
    </lineage>
</organism>
<accession>A6GIG3</accession>
<dbReference type="InterPro" id="IPR028090">
    <property type="entry name" value="JAB_dom_prok"/>
</dbReference>
<evidence type="ECO:0000259" key="6">
    <source>
        <dbReference type="Pfam" id="PF14464"/>
    </source>
</evidence>
<feature type="domain" description="JAB" evidence="6">
    <location>
        <begin position="11"/>
        <end position="124"/>
    </location>
</feature>
<name>A6GIG3_9BACT</name>
<dbReference type="Proteomes" id="UP000005801">
    <property type="component" value="Unassembled WGS sequence"/>
</dbReference>
<reference evidence="7 8" key="1">
    <citation type="submission" date="2007-06" db="EMBL/GenBank/DDBJ databases">
        <authorList>
            <person name="Shimkets L."/>
            <person name="Ferriera S."/>
            <person name="Johnson J."/>
            <person name="Kravitz S."/>
            <person name="Beeson K."/>
            <person name="Sutton G."/>
            <person name="Rogers Y.-H."/>
            <person name="Friedman R."/>
            <person name="Frazier M."/>
            <person name="Venter J.C."/>
        </authorList>
    </citation>
    <scope>NUCLEOTIDE SEQUENCE [LARGE SCALE GENOMIC DNA]</scope>
    <source>
        <strain evidence="7 8">SIR-1</strain>
    </source>
</reference>
<keyword evidence="5" id="KW-0482">Metalloprotease</keyword>
<sequence length="154" mass="17010">MSGSVPAIRPEHLASIYRHAQATFPKECCGFILGASGDAPAQLVECENWQDKYHAVDPETFPRTAERAYMFGAKDTRRLADSFDGETPATIIYHSHPRVGAYFSEEDTRAALSAGWAVDYLVVDCQEDHVAGAVLFRREGQAFVEVARFPGERG</sequence>
<dbReference type="RefSeq" id="WP_006976499.1">
    <property type="nucleotide sequence ID" value="NZ_ABCS01000136.1"/>
</dbReference>
<dbReference type="EMBL" id="ABCS01000136">
    <property type="protein sequence ID" value="EDM74326.1"/>
    <property type="molecule type" value="Genomic_DNA"/>
</dbReference>
<evidence type="ECO:0000313" key="8">
    <source>
        <dbReference type="Proteomes" id="UP000005801"/>
    </source>
</evidence>
<comment type="caution">
    <text evidence="7">The sequence shown here is derived from an EMBL/GenBank/DDBJ whole genome shotgun (WGS) entry which is preliminary data.</text>
</comment>